<evidence type="ECO:0000256" key="1">
    <source>
        <dbReference type="ARBA" id="ARBA00007381"/>
    </source>
</evidence>
<dbReference type="STRING" id="180088.A0A1J8PVW0"/>
<keyword evidence="3" id="KW-0067">ATP-binding</keyword>
<gene>
    <name evidence="4" type="ORF">AZE42_09339</name>
</gene>
<organism evidence="4 5">
    <name type="scientific">Rhizopogon vesiculosus</name>
    <dbReference type="NCBI Taxonomy" id="180088"/>
    <lineage>
        <taxon>Eukaryota</taxon>
        <taxon>Fungi</taxon>
        <taxon>Dikarya</taxon>
        <taxon>Basidiomycota</taxon>
        <taxon>Agaricomycotina</taxon>
        <taxon>Agaricomycetes</taxon>
        <taxon>Agaricomycetidae</taxon>
        <taxon>Boletales</taxon>
        <taxon>Suillineae</taxon>
        <taxon>Rhizopogonaceae</taxon>
        <taxon>Rhizopogon</taxon>
    </lineage>
</organism>
<dbReference type="GO" id="GO:0140662">
    <property type="term" value="F:ATP-dependent protein folding chaperone"/>
    <property type="evidence" value="ECO:0007669"/>
    <property type="project" value="InterPro"/>
</dbReference>
<keyword evidence="5" id="KW-1185">Reference proteome</keyword>
<protein>
    <submittedName>
        <fullName evidence="4">Uncharacterized protein</fullName>
    </submittedName>
</protein>
<keyword evidence="2" id="KW-0547">Nucleotide-binding</keyword>
<evidence type="ECO:0000313" key="5">
    <source>
        <dbReference type="Proteomes" id="UP000183567"/>
    </source>
</evidence>
<sequence length="118" mass="13013">MKETVESHSGYSIDDDIVTVPAYFSDSRRQATKGCRYYRGNERPCIVNKPPAATIATSGSFTNPRALRMSPHGLLWCGDPPTLPLPIFRPTLCGPRRLPLPVLPPPKVKMFTFASPSV</sequence>
<evidence type="ECO:0000256" key="3">
    <source>
        <dbReference type="ARBA" id="ARBA00022840"/>
    </source>
</evidence>
<comment type="similarity">
    <text evidence="1">Belongs to the heat shock protein 70 family.</text>
</comment>
<dbReference type="AlphaFoldDB" id="A0A1J8PVW0"/>
<name>A0A1J8PVW0_9AGAM</name>
<dbReference type="SUPFAM" id="SSF53067">
    <property type="entry name" value="Actin-like ATPase domain"/>
    <property type="match status" value="1"/>
</dbReference>
<comment type="caution">
    <text evidence="4">The sequence shown here is derived from an EMBL/GenBank/DDBJ whole genome shotgun (WGS) entry which is preliminary data.</text>
</comment>
<accession>A0A1J8PVW0</accession>
<reference evidence="4 5" key="1">
    <citation type="submission" date="2016-03" db="EMBL/GenBank/DDBJ databases">
        <title>Comparative genomics of the ectomycorrhizal sister species Rhizopogon vinicolor and Rhizopogon vesiculosus (Basidiomycota: Boletales) reveals a divergence of the mating type B locus.</title>
        <authorList>
            <person name="Mujic A.B."/>
            <person name="Kuo A."/>
            <person name="Tritt A."/>
            <person name="Lipzen A."/>
            <person name="Chen C."/>
            <person name="Johnson J."/>
            <person name="Sharma A."/>
            <person name="Barry K."/>
            <person name="Grigoriev I.V."/>
            <person name="Spatafora J.W."/>
        </authorList>
    </citation>
    <scope>NUCLEOTIDE SEQUENCE [LARGE SCALE GENOMIC DNA]</scope>
    <source>
        <strain evidence="4 5">AM-OR11-056</strain>
    </source>
</reference>
<dbReference type="InterPro" id="IPR043129">
    <property type="entry name" value="ATPase_NBD"/>
</dbReference>
<proteinExistence type="inferred from homology"/>
<dbReference type="OrthoDB" id="3789372at2759"/>
<dbReference type="Gene3D" id="3.30.420.40">
    <property type="match status" value="1"/>
</dbReference>
<dbReference type="FunFam" id="3.30.420.40:FF:000028">
    <property type="entry name" value="heat shock 70 kDa protein-like"/>
    <property type="match status" value="1"/>
</dbReference>
<dbReference type="InterPro" id="IPR013126">
    <property type="entry name" value="Hsp_70_fam"/>
</dbReference>
<dbReference type="EMBL" id="LVVM01004575">
    <property type="protein sequence ID" value="OJA12607.1"/>
    <property type="molecule type" value="Genomic_DNA"/>
</dbReference>
<dbReference type="Proteomes" id="UP000183567">
    <property type="component" value="Unassembled WGS sequence"/>
</dbReference>
<dbReference type="Pfam" id="PF00012">
    <property type="entry name" value="HSP70"/>
    <property type="match status" value="1"/>
</dbReference>
<dbReference type="GO" id="GO:0005524">
    <property type="term" value="F:ATP binding"/>
    <property type="evidence" value="ECO:0007669"/>
    <property type="project" value="UniProtKB-KW"/>
</dbReference>
<evidence type="ECO:0000313" key="4">
    <source>
        <dbReference type="EMBL" id="OJA12607.1"/>
    </source>
</evidence>
<evidence type="ECO:0000256" key="2">
    <source>
        <dbReference type="ARBA" id="ARBA00022741"/>
    </source>
</evidence>